<evidence type="ECO:0000313" key="3">
    <source>
        <dbReference type="Proteomes" id="UP000316476"/>
    </source>
</evidence>
<protein>
    <submittedName>
        <fullName evidence="2">Uncharacterized protein</fullName>
    </submittedName>
</protein>
<feature type="compositionally biased region" description="Polar residues" evidence="1">
    <location>
        <begin position="49"/>
        <end position="60"/>
    </location>
</feature>
<accession>A0A5C6FJD1</accession>
<organism evidence="2 3">
    <name type="scientific">Crateriforma conspicua</name>
    <dbReference type="NCBI Taxonomy" id="2527996"/>
    <lineage>
        <taxon>Bacteria</taxon>
        <taxon>Pseudomonadati</taxon>
        <taxon>Planctomycetota</taxon>
        <taxon>Planctomycetia</taxon>
        <taxon>Planctomycetales</taxon>
        <taxon>Planctomycetaceae</taxon>
        <taxon>Crateriforma</taxon>
    </lineage>
</organism>
<feature type="region of interest" description="Disordered" evidence="1">
    <location>
        <begin position="15"/>
        <end position="60"/>
    </location>
</feature>
<feature type="compositionally biased region" description="Basic and acidic residues" evidence="1">
    <location>
        <begin position="22"/>
        <end position="47"/>
    </location>
</feature>
<dbReference type="Proteomes" id="UP000316476">
    <property type="component" value="Unassembled WGS sequence"/>
</dbReference>
<proteinExistence type="predicted"/>
<dbReference type="EMBL" id="SJPZ01000002">
    <property type="protein sequence ID" value="TWU62355.1"/>
    <property type="molecule type" value="Genomic_DNA"/>
</dbReference>
<reference evidence="2 3" key="1">
    <citation type="submission" date="2019-02" db="EMBL/GenBank/DDBJ databases">
        <title>Deep-cultivation of Planctomycetes and their phenomic and genomic characterization uncovers novel biology.</title>
        <authorList>
            <person name="Wiegand S."/>
            <person name="Jogler M."/>
            <person name="Boedeker C."/>
            <person name="Pinto D."/>
            <person name="Vollmers J."/>
            <person name="Rivas-Marin E."/>
            <person name="Kohn T."/>
            <person name="Peeters S.H."/>
            <person name="Heuer A."/>
            <person name="Rast P."/>
            <person name="Oberbeckmann S."/>
            <person name="Bunk B."/>
            <person name="Jeske O."/>
            <person name="Meyerdierks A."/>
            <person name="Storesund J.E."/>
            <person name="Kallscheuer N."/>
            <person name="Luecker S."/>
            <person name="Lage O.M."/>
            <person name="Pohl T."/>
            <person name="Merkel B.J."/>
            <person name="Hornburger P."/>
            <person name="Mueller R.-W."/>
            <person name="Bruemmer F."/>
            <person name="Labrenz M."/>
            <person name="Spormann A.M."/>
            <person name="Op Den Camp H."/>
            <person name="Overmann J."/>
            <person name="Amann R."/>
            <person name="Jetten M.S.M."/>
            <person name="Mascher T."/>
            <person name="Medema M.H."/>
            <person name="Devos D.P."/>
            <person name="Kaster A.-K."/>
            <person name="Ovreas L."/>
            <person name="Rohde M."/>
            <person name="Galperin M.Y."/>
            <person name="Jogler C."/>
        </authorList>
    </citation>
    <scope>NUCLEOTIDE SEQUENCE [LARGE SCALE GENOMIC DNA]</scope>
    <source>
        <strain evidence="2 3">V7</strain>
    </source>
</reference>
<name>A0A5C6FJD1_9PLAN</name>
<sequence length="112" mass="12813">MAEKRSLGAALSLTPEKVAFIKNDKNDASETANRPETHRQETDDRKTRQPQPTAPTYSPTLVSVTTRLQQGTAEALRNAYLEQKLNRQFPDTQQEIIEEALQHWLYERGFLS</sequence>
<evidence type="ECO:0000256" key="1">
    <source>
        <dbReference type="SAM" id="MobiDB-lite"/>
    </source>
</evidence>
<comment type="caution">
    <text evidence="2">The sequence shown here is derived from an EMBL/GenBank/DDBJ whole genome shotgun (WGS) entry which is preliminary data.</text>
</comment>
<evidence type="ECO:0000313" key="2">
    <source>
        <dbReference type="EMBL" id="TWU62355.1"/>
    </source>
</evidence>
<dbReference type="OrthoDB" id="284167at2"/>
<dbReference type="AlphaFoldDB" id="A0A5C6FJD1"/>
<gene>
    <name evidence="2" type="ORF">V7x_40840</name>
</gene>
<dbReference type="RefSeq" id="WP_146415034.1">
    <property type="nucleotide sequence ID" value="NZ_SJPZ01000002.1"/>
</dbReference>